<protein>
    <recommendedName>
        <fullName evidence="2">HTH cro/C1-type domain-containing protein</fullName>
    </recommendedName>
</protein>
<dbReference type="InterPro" id="IPR001387">
    <property type="entry name" value="Cro/C1-type_HTH"/>
</dbReference>
<proteinExistence type="predicted"/>
<organism evidence="1">
    <name type="scientific">marine sediment metagenome</name>
    <dbReference type="NCBI Taxonomy" id="412755"/>
    <lineage>
        <taxon>unclassified sequences</taxon>
        <taxon>metagenomes</taxon>
        <taxon>ecological metagenomes</taxon>
    </lineage>
</organism>
<sequence length="70" mass="8346">MHMFKHKKLRELRHEMSISHERLARDLYKATGYGVCKSSLINWEKSTIPNAEGLYALSLFYKKAMTYFFK</sequence>
<evidence type="ECO:0008006" key="2">
    <source>
        <dbReference type="Google" id="ProtNLM"/>
    </source>
</evidence>
<dbReference type="CDD" id="cd00093">
    <property type="entry name" value="HTH_XRE"/>
    <property type="match status" value="1"/>
</dbReference>
<evidence type="ECO:0000313" key="1">
    <source>
        <dbReference type="EMBL" id="KKN72969.1"/>
    </source>
</evidence>
<dbReference type="Gene3D" id="1.10.260.40">
    <property type="entry name" value="lambda repressor-like DNA-binding domains"/>
    <property type="match status" value="1"/>
</dbReference>
<dbReference type="EMBL" id="LAZR01000352">
    <property type="protein sequence ID" value="KKN72969.1"/>
    <property type="molecule type" value="Genomic_DNA"/>
</dbReference>
<dbReference type="GO" id="GO:0003677">
    <property type="term" value="F:DNA binding"/>
    <property type="evidence" value="ECO:0007669"/>
    <property type="project" value="InterPro"/>
</dbReference>
<comment type="caution">
    <text evidence="1">The sequence shown here is derived from an EMBL/GenBank/DDBJ whole genome shotgun (WGS) entry which is preliminary data.</text>
</comment>
<dbReference type="InterPro" id="IPR010982">
    <property type="entry name" value="Lambda_DNA-bd_dom_sf"/>
</dbReference>
<reference evidence="1" key="1">
    <citation type="journal article" date="2015" name="Nature">
        <title>Complex archaea that bridge the gap between prokaryotes and eukaryotes.</title>
        <authorList>
            <person name="Spang A."/>
            <person name="Saw J.H."/>
            <person name="Jorgensen S.L."/>
            <person name="Zaremba-Niedzwiedzka K."/>
            <person name="Martijn J."/>
            <person name="Lind A.E."/>
            <person name="van Eijk R."/>
            <person name="Schleper C."/>
            <person name="Guy L."/>
            <person name="Ettema T.J."/>
        </authorList>
    </citation>
    <scope>NUCLEOTIDE SEQUENCE</scope>
</reference>
<gene>
    <name evidence="1" type="ORF">LCGC14_0405230</name>
</gene>
<dbReference type="AlphaFoldDB" id="A0A0F9T145"/>
<accession>A0A0F9T145</accession>
<name>A0A0F9T145_9ZZZZ</name>